<dbReference type="AlphaFoldDB" id="A0A944D7J0"/>
<dbReference type="SUPFAM" id="SSF52833">
    <property type="entry name" value="Thioredoxin-like"/>
    <property type="match status" value="1"/>
</dbReference>
<dbReference type="Proteomes" id="UP000694660">
    <property type="component" value="Unassembled WGS sequence"/>
</dbReference>
<sequence length="86" mass="9359">MAVLRLLGRSWCHLCDDMLAAVQPLADAAGVSIDVIDVDSDPALEARWGELVPVLLTPEGEELCHYHLDTAAVRAYLARFPLESAD</sequence>
<dbReference type="InterPro" id="IPR008554">
    <property type="entry name" value="Glutaredoxin-like"/>
</dbReference>
<dbReference type="Pfam" id="PF05768">
    <property type="entry name" value="Glrx-like"/>
    <property type="match status" value="1"/>
</dbReference>
<dbReference type="RefSeq" id="WP_214361145.1">
    <property type="nucleotide sequence ID" value="NZ_JAEKFT010000008.1"/>
</dbReference>
<dbReference type="InterPro" id="IPR036249">
    <property type="entry name" value="Thioredoxin-like_sf"/>
</dbReference>
<name>A0A944D7J0_DENI1</name>
<evidence type="ECO:0000313" key="2">
    <source>
        <dbReference type="Proteomes" id="UP000694660"/>
    </source>
</evidence>
<organism evidence="1 2">
    <name type="scientific">Denitromonas iodatirespirans</name>
    <dbReference type="NCBI Taxonomy" id="2795389"/>
    <lineage>
        <taxon>Bacteria</taxon>
        <taxon>Pseudomonadati</taxon>
        <taxon>Pseudomonadota</taxon>
        <taxon>Betaproteobacteria</taxon>
        <taxon>Rhodocyclales</taxon>
        <taxon>Zoogloeaceae</taxon>
        <taxon>Denitromonas</taxon>
    </lineage>
</organism>
<proteinExistence type="predicted"/>
<accession>A0A944D7J0</accession>
<evidence type="ECO:0000313" key="1">
    <source>
        <dbReference type="EMBL" id="MBT0961394.1"/>
    </source>
</evidence>
<dbReference type="Gene3D" id="3.40.30.10">
    <property type="entry name" value="Glutaredoxin"/>
    <property type="match status" value="1"/>
</dbReference>
<gene>
    <name evidence="1" type="ORF">I8J34_09410</name>
</gene>
<keyword evidence="2" id="KW-1185">Reference proteome</keyword>
<reference evidence="2" key="1">
    <citation type="journal article" date="2022" name="ISME J.">
        <title>Genetic and phylogenetic analysis of dissimilatory iodate-reducing bacteria identifies potential niches across the world's oceans.</title>
        <authorList>
            <person name="Reyes-Umana V."/>
            <person name="Henning Z."/>
            <person name="Lee K."/>
            <person name="Barnum T.P."/>
            <person name="Coates J.D."/>
        </authorList>
    </citation>
    <scope>NUCLEOTIDE SEQUENCE [LARGE SCALE GENOMIC DNA]</scope>
    <source>
        <strain evidence="2">IR12</strain>
    </source>
</reference>
<comment type="caution">
    <text evidence="1">The sequence shown here is derived from an EMBL/GenBank/DDBJ whole genome shotgun (WGS) entry which is preliminary data.</text>
</comment>
<protein>
    <submittedName>
        <fullName evidence="1">Glutaredoxin family protein</fullName>
    </submittedName>
</protein>
<dbReference type="EMBL" id="JAEKFT010000008">
    <property type="protein sequence ID" value="MBT0961394.1"/>
    <property type="molecule type" value="Genomic_DNA"/>
</dbReference>